<evidence type="ECO:0000259" key="8">
    <source>
        <dbReference type="Pfam" id="PF05193"/>
    </source>
</evidence>
<evidence type="ECO:0000256" key="3">
    <source>
        <dbReference type="ARBA" id="ARBA00022723"/>
    </source>
</evidence>
<evidence type="ECO:0000256" key="5">
    <source>
        <dbReference type="ARBA" id="ARBA00022833"/>
    </source>
</evidence>
<dbReference type="NCBIfam" id="NF047421">
    <property type="entry name" value="YfmH_fam"/>
    <property type="match status" value="1"/>
</dbReference>
<feature type="domain" description="Peptidase M16 N-terminal" evidence="7">
    <location>
        <begin position="51"/>
        <end position="165"/>
    </location>
</feature>
<evidence type="ECO:0000256" key="6">
    <source>
        <dbReference type="ARBA" id="ARBA00023049"/>
    </source>
</evidence>
<reference evidence="9" key="1">
    <citation type="submission" date="2020-10" db="EMBL/GenBank/DDBJ databases">
        <authorList>
            <person name="Gilroy R."/>
        </authorList>
    </citation>
    <scope>NUCLEOTIDE SEQUENCE</scope>
    <source>
        <strain evidence="9">ChiW17-6978</strain>
    </source>
</reference>
<comment type="caution">
    <text evidence="9">The sequence shown here is derived from an EMBL/GenBank/DDBJ whole genome shotgun (WGS) entry which is preliminary data.</text>
</comment>
<dbReference type="SUPFAM" id="SSF63411">
    <property type="entry name" value="LuxS/MPP-like metallohydrolase"/>
    <property type="match status" value="1"/>
</dbReference>
<protein>
    <submittedName>
        <fullName evidence="9">Insulinase family protein</fullName>
    </submittedName>
</protein>
<evidence type="ECO:0000256" key="2">
    <source>
        <dbReference type="ARBA" id="ARBA00022670"/>
    </source>
</evidence>
<name>A0A9D1GRB2_9MOLU</name>
<dbReference type="InterPro" id="IPR011765">
    <property type="entry name" value="Pept_M16_N"/>
</dbReference>
<dbReference type="GO" id="GO:0046872">
    <property type="term" value="F:metal ion binding"/>
    <property type="evidence" value="ECO:0007669"/>
    <property type="project" value="UniProtKB-KW"/>
</dbReference>
<keyword evidence="3" id="KW-0479">Metal-binding</keyword>
<dbReference type="GO" id="GO:0006508">
    <property type="term" value="P:proteolysis"/>
    <property type="evidence" value="ECO:0007669"/>
    <property type="project" value="UniProtKB-KW"/>
</dbReference>
<reference evidence="9" key="2">
    <citation type="journal article" date="2021" name="PeerJ">
        <title>Extensive microbial diversity within the chicken gut microbiome revealed by metagenomics and culture.</title>
        <authorList>
            <person name="Gilroy R."/>
            <person name="Ravi A."/>
            <person name="Getino M."/>
            <person name="Pursley I."/>
            <person name="Horton D.L."/>
            <person name="Alikhan N.F."/>
            <person name="Baker D."/>
            <person name="Gharbi K."/>
            <person name="Hall N."/>
            <person name="Watson M."/>
            <person name="Adriaenssens E.M."/>
            <person name="Foster-Nyarko E."/>
            <person name="Jarju S."/>
            <person name="Secka A."/>
            <person name="Antonio M."/>
            <person name="Oren A."/>
            <person name="Chaudhuri R.R."/>
            <person name="La Ragione R."/>
            <person name="Hildebrand F."/>
            <person name="Pallen M.J."/>
        </authorList>
    </citation>
    <scope>NUCLEOTIDE SEQUENCE</scope>
    <source>
        <strain evidence="9">ChiW17-6978</strain>
    </source>
</reference>
<sequence>MEKHINYQTKTGLRITYVQKPQFQRSYCGIGCKYGSAHLFYIRNQKEMVLPAGLAHFLEHKLFAMPDGSDAFSGFTAMNATANAYTTTDKTLYFFTTTDRIWDPLSLLLNMYFTPHFTEEAVEHEKDIICSEIKMYEDKADAAIVQKLMEALYPDDSLSCPIAGTKQSVLKTTAEDLNNAYETFYHPQNSHLVIVSKEDPKPIFDQIERLMDSFCFLPIDFQKKQTVLSDHVIDSVTIHGKTSQTQAWVALRMDSARTVPLFCHLMIGILDCLFSPLAAFYQKLSKQKAFLADIDYTVVTQEETAYLILSAITNHPKDFIKQVTEKIKTVQIEDLDEQILDLYLKHLKAKQISQLDSIENLGDEILSLALEEIDYFAEQKQIALLKTEDFKPYLSYLHEASIVQAISYKKS</sequence>
<keyword evidence="4" id="KW-0378">Hydrolase</keyword>
<dbReference type="Pfam" id="PF00675">
    <property type="entry name" value="Peptidase_M16"/>
    <property type="match status" value="1"/>
</dbReference>
<keyword evidence="6" id="KW-0482">Metalloprotease</keyword>
<feature type="domain" description="Peptidase M16 C-terminal" evidence="8">
    <location>
        <begin position="173"/>
        <end position="344"/>
    </location>
</feature>
<dbReference type="AlphaFoldDB" id="A0A9D1GRB2"/>
<dbReference type="Gene3D" id="3.30.830.10">
    <property type="entry name" value="Metalloenzyme, LuxS/M16 peptidase-like"/>
    <property type="match status" value="2"/>
</dbReference>
<keyword evidence="5" id="KW-0862">Zinc</keyword>
<dbReference type="InterPro" id="IPR007863">
    <property type="entry name" value="Peptidase_M16_C"/>
</dbReference>
<evidence type="ECO:0000256" key="1">
    <source>
        <dbReference type="ARBA" id="ARBA00007261"/>
    </source>
</evidence>
<evidence type="ECO:0000313" key="9">
    <source>
        <dbReference type="EMBL" id="HIT49784.1"/>
    </source>
</evidence>
<dbReference type="GO" id="GO:0008237">
    <property type="term" value="F:metallopeptidase activity"/>
    <property type="evidence" value="ECO:0007669"/>
    <property type="project" value="UniProtKB-KW"/>
</dbReference>
<dbReference type="Pfam" id="PF05193">
    <property type="entry name" value="Peptidase_M16_C"/>
    <property type="match status" value="1"/>
</dbReference>
<dbReference type="PANTHER" id="PTHR43690">
    <property type="entry name" value="NARDILYSIN"/>
    <property type="match status" value="1"/>
</dbReference>
<dbReference type="PANTHER" id="PTHR43690:SF18">
    <property type="entry name" value="INSULIN-DEGRADING ENZYME-RELATED"/>
    <property type="match status" value="1"/>
</dbReference>
<dbReference type="Proteomes" id="UP000886758">
    <property type="component" value="Unassembled WGS sequence"/>
</dbReference>
<proteinExistence type="inferred from homology"/>
<evidence type="ECO:0000256" key="4">
    <source>
        <dbReference type="ARBA" id="ARBA00022801"/>
    </source>
</evidence>
<dbReference type="EMBL" id="DVLF01000065">
    <property type="protein sequence ID" value="HIT49784.1"/>
    <property type="molecule type" value="Genomic_DNA"/>
</dbReference>
<organism evidence="9 10">
    <name type="scientific">Candidatus Pelethenecus faecipullorum</name>
    <dbReference type="NCBI Taxonomy" id="2840900"/>
    <lineage>
        <taxon>Bacteria</taxon>
        <taxon>Bacillati</taxon>
        <taxon>Mycoplasmatota</taxon>
        <taxon>Mollicutes</taxon>
        <taxon>Candidatus Pelethenecus</taxon>
    </lineage>
</organism>
<dbReference type="InterPro" id="IPR011249">
    <property type="entry name" value="Metalloenz_LuxS/M16"/>
</dbReference>
<accession>A0A9D1GRB2</accession>
<comment type="similarity">
    <text evidence="1">Belongs to the peptidase M16 family.</text>
</comment>
<dbReference type="InterPro" id="IPR050626">
    <property type="entry name" value="Peptidase_M16"/>
</dbReference>
<gene>
    <name evidence="9" type="ORF">IAD46_02035</name>
</gene>
<keyword evidence="2" id="KW-0645">Protease</keyword>
<evidence type="ECO:0000259" key="7">
    <source>
        <dbReference type="Pfam" id="PF00675"/>
    </source>
</evidence>
<evidence type="ECO:0000313" key="10">
    <source>
        <dbReference type="Proteomes" id="UP000886758"/>
    </source>
</evidence>